<dbReference type="InterPro" id="IPR018060">
    <property type="entry name" value="HTH_AraC"/>
</dbReference>
<dbReference type="Gene3D" id="2.60.120.10">
    <property type="entry name" value="Jelly Rolls"/>
    <property type="match status" value="1"/>
</dbReference>
<keyword evidence="3" id="KW-0804">Transcription</keyword>
<comment type="caution">
    <text evidence="5">The sequence shown here is derived from an EMBL/GenBank/DDBJ whole genome shotgun (WGS) entry which is preliminary data.</text>
</comment>
<dbReference type="GO" id="GO:0003700">
    <property type="term" value="F:DNA-binding transcription factor activity"/>
    <property type="evidence" value="ECO:0007669"/>
    <property type="project" value="InterPro"/>
</dbReference>
<feature type="domain" description="HTH araC/xylS-type" evidence="4">
    <location>
        <begin position="183"/>
        <end position="281"/>
    </location>
</feature>
<dbReference type="InterPro" id="IPR003313">
    <property type="entry name" value="AraC-bd"/>
</dbReference>
<dbReference type="PANTHER" id="PTHR43280">
    <property type="entry name" value="ARAC-FAMILY TRANSCRIPTIONAL REGULATOR"/>
    <property type="match status" value="1"/>
</dbReference>
<dbReference type="EMBL" id="LITU01000042">
    <property type="protein sequence ID" value="KOY17260.1"/>
    <property type="molecule type" value="Genomic_DNA"/>
</dbReference>
<dbReference type="SUPFAM" id="SSF51215">
    <property type="entry name" value="Regulatory protein AraC"/>
    <property type="match status" value="1"/>
</dbReference>
<dbReference type="PRINTS" id="PR00032">
    <property type="entry name" value="HTHARAC"/>
</dbReference>
<evidence type="ECO:0000313" key="6">
    <source>
        <dbReference type="Proteomes" id="UP000037688"/>
    </source>
</evidence>
<reference evidence="5 6" key="1">
    <citation type="submission" date="2015-08" db="EMBL/GenBank/DDBJ databases">
        <title>Draft genome sequence of cellulolytic and xylanolytic Paenibacillus sp. A59, isolated from a decaying forest soil from Patagonia, Argentina.</title>
        <authorList>
            <person name="Ghio S."/>
            <person name="Caceres A.M."/>
            <person name="Talia P."/>
            <person name="Grasso D."/>
            <person name="Campos E."/>
        </authorList>
    </citation>
    <scope>NUCLEOTIDE SEQUENCE [LARGE SCALE GENOMIC DNA]</scope>
    <source>
        <strain evidence="5 6">A59</strain>
    </source>
</reference>
<dbReference type="OrthoDB" id="506156at2"/>
<dbReference type="PROSITE" id="PS01124">
    <property type="entry name" value="HTH_ARAC_FAMILY_2"/>
    <property type="match status" value="1"/>
</dbReference>
<evidence type="ECO:0000256" key="1">
    <source>
        <dbReference type="ARBA" id="ARBA00023015"/>
    </source>
</evidence>
<evidence type="ECO:0000259" key="4">
    <source>
        <dbReference type="PROSITE" id="PS01124"/>
    </source>
</evidence>
<dbReference type="InterPro" id="IPR020449">
    <property type="entry name" value="Tscrpt_reg_AraC-type_HTH"/>
</dbReference>
<accession>A0A0M9BQU1</accession>
<dbReference type="InterPro" id="IPR014710">
    <property type="entry name" value="RmlC-like_jellyroll"/>
</dbReference>
<organism evidence="5 6">
    <name type="scientific">Paenibacillus xylanivorans</name>
    <dbReference type="NCBI Taxonomy" id="1705561"/>
    <lineage>
        <taxon>Bacteria</taxon>
        <taxon>Bacillati</taxon>
        <taxon>Bacillota</taxon>
        <taxon>Bacilli</taxon>
        <taxon>Bacillales</taxon>
        <taxon>Paenibacillaceae</taxon>
        <taxon>Paenibacillus</taxon>
    </lineage>
</organism>
<dbReference type="Pfam" id="PF12833">
    <property type="entry name" value="HTH_18"/>
    <property type="match status" value="1"/>
</dbReference>
<evidence type="ECO:0000256" key="3">
    <source>
        <dbReference type="ARBA" id="ARBA00023163"/>
    </source>
</evidence>
<sequence>MSVIEDRIGPKYRIGESSFTIEHMSRHDGNAMPQPHAHPFYELYYLLEGERVYSMNNQLFTARKGDLILINPHDEHTTSKGNIPGFERILIGFSPSFATGMELGICGLLPFDCSRLLHFPDAEQAEIERMLWQMLQECKERRPHYEIVVRSLLAQVLILIHRVEDTTRQSSPVPLHPMQDKISEIVTYVNNHYTEPLTLEEAAARFYISPSYLSRMFSRFTGFRFSEYLRVTRVREAQRRLLSTQERVQMIAEKVGFEHTAHFNKTFKQVTGTTPLRYRKEHR</sequence>
<dbReference type="PROSITE" id="PS00041">
    <property type="entry name" value="HTH_ARAC_FAMILY_1"/>
    <property type="match status" value="1"/>
</dbReference>
<protein>
    <submittedName>
        <fullName evidence="5">AraC family transcriptional regulator</fullName>
    </submittedName>
</protein>
<dbReference type="Gene3D" id="1.10.10.60">
    <property type="entry name" value="Homeodomain-like"/>
    <property type="match status" value="2"/>
</dbReference>
<evidence type="ECO:0000256" key="2">
    <source>
        <dbReference type="ARBA" id="ARBA00023125"/>
    </source>
</evidence>
<dbReference type="Pfam" id="PF02311">
    <property type="entry name" value="AraC_binding"/>
    <property type="match status" value="1"/>
</dbReference>
<dbReference type="InterPro" id="IPR009057">
    <property type="entry name" value="Homeodomain-like_sf"/>
</dbReference>
<keyword evidence="1" id="KW-0805">Transcription regulation</keyword>
<gene>
    <name evidence="5" type="ORF">AMS66_06935</name>
</gene>
<keyword evidence="2" id="KW-0238">DNA-binding</keyword>
<dbReference type="GO" id="GO:0043565">
    <property type="term" value="F:sequence-specific DNA binding"/>
    <property type="evidence" value="ECO:0007669"/>
    <property type="project" value="InterPro"/>
</dbReference>
<dbReference type="SUPFAM" id="SSF46689">
    <property type="entry name" value="Homeodomain-like"/>
    <property type="match status" value="2"/>
</dbReference>
<dbReference type="PATRIC" id="fig|1705561.3.peg.1115"/>
<keyword evidence="6" id="KW-1185">Reference proteome</keyword>
<dbReference type="SMART" id="SM00342">
    <property type="entry name" value="HTH_ARAC"/>
    <property type="match status" value="1"/>
</dbReference>
<dbReference type="InterPro" id="IPR037923">
    <property type="entry name" value="HTH-like"/>
</dbReference>
<evidence type="ECO:0000313" key="5">
    <source>
        <dbReference type="EMBL" id="KOY17260.1"/>
    </source>
</evidence>
<dbReference type="Proteomes" id="UP000037688">
    <property type="component" value="Unassembled WGS sequence"/>
</dbReference>
<dbReference type="InterPro" id="IPR018062">
    <property type="entry name" value="HTH_AraC-typ_CS"/>
</dbReference>
<proteinExistence type="predicted"/>
<name>A0A0M9BQU1_9BACL</name>
<dbReference type="RefSeq" id="WP_053780097.1">
    <property type="nucleotide sequence ID" value="NZ_LITU01000042.1"/>
</dbReference>
<dbReference type="PANTHER" id="PTHR43280:SF2">
    <property type="entry name" value="HTH-TYPE TRANSCRIPTIONAL REGULATOR EXSA"/>
    <property type="match status" value="1"/>
</dbReference>
<dbReference type="AlphaFoldDB" id="A0A0M9BQU1"/>